<feature type="region of interest" description="Disordered" evidence="1">
    <location>
        <begin position="85"/>
        <end position="124"/>
    </location>
</feature>
<dbReference type="RefSeq" id="WP_257771662.1">
    <property type="nucleotide sequence ID" value="NZ_CP102480.1"/>
</dbReference>
<feature type="compositionally biased region" description="Basic and acidic residues" evidence="1">
    <location>
        <begin position="85"/>
        <end position="97"/>
    </location>
</feature>
<evidence type="ECO:0000313" key="3">
    <source>
        <dbReference type="Proteomes" id="UP001060336"/>
    </source>
</evidence>
<evidence type="ECO:0000313" key="2">
    <source>
        <dbReference type="EMBL" id="UUX51911.1"/>
    </source>
</evidence>
<name>A0A9J7AX17_9PROT</name>
<reference evidence="2" key="1">
    <citation type="submission" date="2022-08" db="EMBL/GenBank/DDBJ databases">
        <title>Nisaea acidiphila sp. nov., isolated from a marine algal debris and emended description of the genus Nisaea Urios et al. 2008.</title>
        <authorList>
            <person name="Kwon K."/>
        </authorList>
    </citation>
    <scope>NUCLEOTIDE SEQUENCE</scope>
    <source>
        <strain evidence="2">MEBiC11861</strain>
    </source>
</reference>
<organism evidence="2 3">
    <name type="scientific">Nisaea acidiphila</name>
    <dbReference type="NCBI Taxonomy" id="1862145"/>
    <lineage>
        <taxon>Bacteria</taxon>
        <taxon>Pseudomonadati</taxon>
        <taxon>Pseudomonadota</taxon>
        <taxon>Alphaproteobacteria</taxon>
        <taxon>Rhodospirillales</taxon>
        <taxon>Thalassobaculaceae</taxon>
        <taxon>Nisaea</taxon>
    </lineage>
</organism>
<gene>
    <name evidence="2" type="ORF">NUH88_09445</name>
</gene>
<dbReference type="Proteomes" id="UP001060336">
    <property type="component" value="Chromosome"/>
</dbReference>
<proteinExistence type="predicted"/>
<protein>
    <submittedName>
        <fullName evidence="2">Uncharacterized protein</fullName>
    </submittedName>
</protein>
<dbReference type="AlphaFoldDB" id="A0A9J7AX17"/>
<evidence type="ECO:0000256" key="1">
    <source>
        <dbReference type="SAM" id="MobiDB-lite"/>
    </source>
</evidence>
<sequence length="124" mass="14032">MASFETTDRRALGILSDTVAEKLGPSDKVTREIRRAYTSGKQIDRFMARAAFDALPGWQRGDIGMAAEHLAHAIIREALQGQPFETERDWRDMDAPRRQVRPARKPDVGSDMQAPPRFLTRAPR</sequence>
<accession>A0A9J7AX17</accession>
<keyword evidence="3" id="KW-1185">Reference proteome</keyword>
<dbReference type="KEGG" id="naci:NUH88_09445"/>
<dbReference type="EMBL" id="CP102480">
    <property type="protein sequence ID" value="UUX51911.1"/>
    <property type="molecule type" value="Genomic_DNA"/>
</dbReference>